<dbReference type="Gene3D" id="3.30.559.10">
    <property type="entry name" value="Chloramphenicol acetyltransferase-like domain"/>
    <property type="match status" value="1"/>
</dbReference>
<comment type="similarity">
    <text evidence="2">Belongs to the 2-oxoacid dehydrogenase family.</text>
</comment>
<dbReference type="Pfam" id="PF00198">
    <property type="entry name" value="2-oxoacid_dh"/>
    <property type="match status" value="1"/>
</dbReference>
<keyword evidence="4" id="KW-0450">Lipoyl</keyword>
<dbReference type="InterPro" id="IPR000089">
    <property type="entry name" value="Biotin_lipoyl"/>
</dbReference>
<dbReference type="PROSITE" id="PS50968">
    <property type="entry name" value="BIOTINYL_LIPOYL"/>
    <property type="match status" value="1"/>
</dbReference>
<keyword evidence="9" id="KW-0808">Transferase</keyword>
<dbReference type="PANTHER" id="PTHR23151">
    <property type="entry name" value="DIHYDROLIPOAMIDE ACETYL/SUCCINYL-TRANSFERASE-RELATED"/>
    <property type="match status" value="1"/>
</dbReference>
<feature type="domain" description="Lipoyl-binding" evidence="8">
    <location>
        <begin position="71"/>
        <end position="147"/>
    </location>
</feature>
<feature type="region of interest" description="Disordered" evidence="7">
    <location>
        <begin position="185"/>
        <end position="213"/>
    </location>
</feature>
<evidence type="ECO:0000256" key="7">
    <source>
        <dbReference type="SAM" id="MobiDB-lite"/>
    </source>
</evidence>
<dbReference type="InterPro" id="IPR011053">
    <property type="entry name" value="Single_hybrid_motif"/>
</dbReference>
<dbReference type="FunFam" id="2.40.50.100:FF:000010">
    <property type="entry name" value="Acetyltransferase component of pyruvate dehydrogenase complex"/>
    <property type="match status" value="1"/>
</dbReference>
<evidence type="ECO:0000256" key="3">
    <source>
        <dbReference type="ARBA" id="ARBA00013114"/>
    </source>
</evidence>
<dbReference type="EC" id="2.3.1.12" evidence="3"/>
<evidence type="ECO:0000313" key="9">
    <source>
        <dbReference type="EMBL" id="MBC1171082.1"/>
    </source>
</evidence>
<dbReference type="InterPro" id="IPR006257">
    <property type="entry name" value="LAT1"/>
</dbReference>
<dbReference type="VEuPathDB" id="VectorBase:LLONM1_003071"/>
<protein>
    <recommendedName>
        <fullName evidence="3">dihydrolipoyllysine-residue acetyltransferase</fullName>
        <ecNumber evidence="3">2.3.1.12</ecNumber>
    </recommendedName>
    <alternativeName>
        <fullName evidence="6">Pyruvate dehydrogenase complex component E2</fullName>
    </alternativeName>
</protein>
<accession>A0A7G3AAN6</accession>
<evidence type="ECO:0000256" key="2">
    <source>
        <dbReference type="ARBA" id="ARBA00007317"/>
    </source>
</evidence>
<evidence type="ECO:0000256" key="5">
    <source>
        <dbReference type="ARBA" id="ARBA00022946"/>
    </source>
</evidence>
<keyword evidence="9" id="KW-0670">Pyruvate</keyword>
<organism evidence="9">
    <name type="scientific">Lutzomyia longipalpis</name>
    <name type="common">Sand fly</name>
    <dbReference type="NCBI Taxonomy" id="7200"/>
    <lineage>
        <taxon>Eukaryota</taxon>
        <taxon>Metazoa</taxon>
        <taxon>Ecdysozoa</taxon>
        <taxon>Arthropoda</taxon>
        <taxon>Hexapoda</taxon>
        <taxon>Insecta</taxon>
        <taxon>Pterygota</taxon>
        <taxon>Neoptera</taxon>
        <taxon>Endopterygota</taxon>
        <taxon>Diptera</taxon>
        <taxon>Nematocera</taxon>
        <taxon>Psychodoidea</taxon>
        <taxon>Psychodidae</taxon>
        <taxon>Lutzomyia</taxon>
        <taxon>Lutzomyia</taxon>
    </lineage>
</organism>
<dbReference type="InterPro" id="IPR001078">
    <property type="entry name" value="2-oxoacid_DH_actylTfrase"/>
</dbReference>
<sequence>MLRTIAVRNESLLRNSINRALRLNTARCASTESFRRIQGHRVTSKSARKPLGAVQWQMQTLRGYCSDLPSHIKVLLPALSPTMELGTIVSWEKKEGDKLNEGDLLAEIETDKATMGFETPEEGYLAKILVPAGSKDVPIGKLVCVIVENEADVAAFKDFKDTGGPSPKKAAAPAPAPAAAPAAAPVAPAAPAPPPPPPVAAAPPRPMTAVEQKGPRVYASPMAKKLAEAQQLRLEGHGSGIHGSFKVADLAGLSAAPAAAAAAPAAHKFAPGQAFIDIPVSNIRGVIAKRLLESKVTIPHYYLTVDINMEAVLKLRGKLNKTLEKQNVKLSVNDFIIKAAATANRKIPEANSAWLDTVIRQFDAVDVAVAVATDKGLLTPIVFGADRKGLIEIAQEVKQLATKAREGKLQPHEFQGGTITISNLGMFGITHFCAIINPPQSCILATGGTEKRLIPDEEAEKGFRVVDVMAATLSCDHRLVDGAIGANWLKLFRQYLEDPNTMLL</sequence>
<dbReference type="SUPFAM" id="SSF52777">
    <property type="entry name" value="CoA-dependent acyltransferases"/>
    <property type="match status" value="1"/>
</dbReference>
<dbReference type="AlphaFoldDB" id="A0A7G3AAN6"/>
<proteinExistence type="inferred from homology"/>
<dbReference type="InterPro" id="IPR045257">
    <property type="entry name" value="E2/Pdx1"/>
</dbReference>
<dbReference type="FunFam" id="3.30.559.10:FF:000003">
    <property type="entry name" value="Acetyltransferase component of pyruvate dehydrogenase complex"/>
    <property type="match status" value="1"/>
</dbReference>
<dbReference type="CDD" id="cd06849">
    <property type="entry name" value="lipoyl_domain"/>
    <property type="match status" value="1"/>
</dbReference>
<evidence type="ECO:0000256" key="4">
    <source>
        <dbReference type="ARBA" id="ARBA00022823"/>
    </source>
</evidence>
<dbReference type="NCBIfam" id="TIGR01349">
    <property type="entry name" value="PDHac_trf_mito"/>
    <property type="match status" value="1"/>
</dbReference>
<dbReference type="PROSITE" id="PS00189">
    <property type="entry name" value="LIPOYL"/>
    <property type="match status" value="1"/>
</dbReference>
<reference evidence="9" key="1">
    <citation type="journal article" date="2020" name="BMC">
        <title>Leishmania infection induces a limited differential gene expression in the sand fly midgut.</title>
        <authorList>
            <person name="Coutinho-Abreu I.V."/>
            <person name="Serafim T.D."/>
            <person name="Meneses C."/>
            <person name="Kamhawi S."/>
            <person name="Oliveira F."/>
            <person name="Valenzuela J.G."/>
        </authorList>
    </citation>
    <scope>NUCLEOTIDE SEQUENCE</scope>
    <source>
        <strain evidence="9">Jacobina</strain>
        <tissue evidence="9">Midgut</tissue>
    </source>
</reference>
<evidence type="ECO:0000256" key="6">
    <source>
        <dbReference type="ARBA" id="ARBA00032943"/>
    </source>
</evidence>
<evidence type="ECO:0000259" key="8">
    <source>
        <dbReference type="PROSITE" id="PS50968"/>
    </source>
</evidence>
<name>A0A7G3AAN6_LUTLO</name>
<dbReference type="InterPro" id="IPR023213">
    <property type="entry name" value="CAT-like_dom_sf"/>
</dbReference>
<feature type="compositionally biased region" description="Pro residues" evidence="7">
    <location>
        <begin position="188"/>
        <end position="206"/>
    </location>
</feature>
<dbReference type="PANTHER" id="PTHR23151:SF90">
    <property type="entry name" value="DIHYDROLIPOYLLYSINE-RESIDUE ACETYLTRANSFERASE COMPONENT OF PYRUVATE DEHYDROGENASE COMPLEX, MITOCHONDRIAL-RELATED"/>
    <property type="match status" value="1"/>
</dbReference>
<dbReference type="Gene3D" id="2.40.50.100">
    <property type="match status" value="1"/>
</dbReference>
<dbReference type="SUPFAM" id="SSF51230">
    <property type="entry name" value="Single hybrid motif"/>
    <property type="match status" value="1"/>
</dbReference>
<comment type="cofactor">
    <cofactor evidence="1">
        <name>(R)-lipoate</name>
        <dbReference type="ChEBI" id="CHEBI:83088"/>
    </cofactor>
</comment>
<dbReference type="EMBL" id="GITU01002379">
    <property type="protein sequence ID" value="MBC1171082.1"/>
    <property type="molecule type" value="Transcribed_RNA"/>
</dbReference>
<dbReference type="InterPro" id="IPR003016">
    <property type="entry name" value="2-oxoA_DH_lipoyl-BS"/>
</dbReference>
<dbReference type="Pfam" id="PF00364">
    <property type="entry name" value="Biotin_lipoyl"/>
    <property type="match status" value="1"/>
</dbReference>
<evidence type="ECO:0000256" key="1">
    <source>
        <dbReference type="ARBA" id="ARBA00001938"/>
    </source>
</evidence>
<dbReference type="GO" id="GO:0045254">
    <property type="term" value="C:pyruvate dehydrogenase complex"/>
    <property type="evidence" value="ECO:0007669"/>
    <property type="project" value="InterPro"/>
</dbReference>
<dbReference type="GO" id="GO:0006086">
    <property type="term" value="P:pyruvate decarboxylation to acetyl-CoA"/>
    <property type="evidence" value="ECO:0007669"/>
    <property type="project" value="InterPro"/>
</dbReference>
<dbReference type="GO" id="GO:0004742">
    <property type="term" value="F:dihydrolipoyllysine-residue acetyltransferase activity"/>
    <property type="evidence" value="ECO:0007669"/>
    <property type="project" value="UniProtKB-EC"/>
</dbReference>
<keyword evidence="5" id="KW-0809">Transit peptide</keyword>